<dbReference type="PANTHER" id="PTHR48106:SF2">
    <property type="entry name" value="ZN2+-BINDING DEHYDROGENASE"/>
    <property type="match status" value="1"/>
</dbReference>
<reference evidence="4 5" key="1">
    <citation type="submission" date="2022-02" db="EMBL/GenBank/DDBJ databases">
        <title>Shinella B3.7 sp. nov., isolated from Sediment (Zhairuo Island).</title>
        <authorList>
            <person name="Chen G."/>
        </authorList>
    </citation>
    <scope>NUCLEOTIDE SEQUENCE [LARGE SCALE GENOMIC DNA]</scope>
    <source>
        <strain evidence="4 5">B3.7</strain>
        <plasmid evidence="4">unnamed</plasmid>
    </source>
</reference>
<keyword evidence="4" id="KW-0614">Plasmid</keyword>
<evidence type="ECO:0000259" key="3">
    <source>
        <dbReference type="SMART" id="SM00829"/>
    </source>
</evidence>
<dbReference type="InterPro" id="IPR020843">
    <property type="entry name" value="ER"/>
</dbReference>
<geneLocation type="plasmid" evidence="4">
    <name>unnamed</name>
</geneLocation>
<evidence type="ECO:0000313" key="5">
    <source>
        <dbReference type="Proteomes" id="UP001201844"/>
    </source>
</evidence>
<dbReference type="PANTHER" id="PTHR48106">
    <property type="entry name" value="QUINONE OXIDOREDUCTASE PIG3-RELATED"/>
    <property type="match status" value="1"/>
</dbReference>
<dbReference type="Gene3D" id="3.90.180.10">
    <property type="entry name" value="Medium-chain alcohol dehydrogenases, catalytic domain"/>
    <property type="match status" value="1"/>
</dbReference>
<dbReference type="Proteomes" id="UP001201844">
    <property type="component" value="Unassembled WGS sequence"/>
</dbReference>
<dbReference type="InterPro" id="IPR011032">
    <property type="entry name" value="GroES-like_sf"/>
</dbReference>
<dbReference type="EMBL" id="JAKVIN010000008">
    <property type="protein sequence ID" value="MCJ8151110.1"/>
    <property type="molecule type" value="Genomic_DNA"/>
</dbReference>
<evidence type="ECO:0000256" key="2">
    <source>
        <dbReference type="ARBA" id="ARBA00023002"/>
    </source>
</evidence>
<dbReference type="CDD" id="cd08292">
    <property type="entry name" value="ETR_like_2"/>
    <property type="match status" value="1"/>
</dbReference>
<dbReference type="SMART" id="SM00829">
    <property type="entry name" value="PKS_ER"/>
    <property type="match status" value="1"/>
</dbReference>
<name>A0ABT0CR82_9HYPH</name>
<dbReference type="InterPro" id="IPR013154">
    <property type="entry name" value="ADH-like_N"/>
</dbReference>
<dbReference type="Pfam" id="PF08240">
    <property type="entry name" value="ADH_N"/>
    <property type="match status" value="1"/>
</dbReference>
<dbReference type="Gene3D" id="3.40.50.720">
    <property type="entry name" value="NAD(P)-binding Rossmann-like Domain"/>
    <property type="match status" value="1"/>
</dbReference>
<keyword evidence="1" id="KW-0521">NADP</keyword>
<feature type="domain" description="Enoyl reductase (ER)" evidence="3">
    <location>
        <begin position="10"/>
        <end position="323"/>
    </location>
</feature>
<keyword evidence="2" id="KW-0560">Oxidoreductase</keyword>
<keyword evidence="5" id="KW-1185">Reference proteome</keyword>
<dbReference type="InterPro" id="IPR036291">
    <property type="entry name" value="NAD(P)-bd_dom_sf"/>
</dbReference>
<proteinExistence type="predicted"/>
<comment type="caution">
    <text evidence="4">The sequence shown here is derived from an EMBL/GenBank/DDBJ whole genome shotgun (WGS) entry which is preliminary data.</text>
</comment>
<dbReference type="InterPro" id="IPR013149">
    <property type="entry name" value="ADH-like_C"/>
</dbReference>
<sequence length="325" mass="33258">MRAAIYETFGNPSAVTKLGDVPQPMPGKGEVRVRMILSPIHNHDLWTTRGTYGYKPTLPAIGGTEAVGTVDAVGEGVDAVLIGKRIAVGGVQGSWAEYFNAQANTIVPVPDAIADDTAAQLIAMPFSAISLLDMLKAKAGDWIVQTAANGAVGKVIAALASERGIGLINLVRRAEAVAELTDQGMTNVIATSNADWIDEVKSVTGPKGAVSAVDSVGGEIGAALIDVLGTNGELVIFGTATGAPMPLNSGAVIFKEITIKGFWGAKVSAAMSGEKKGQLIGELITLAVEGKLPLPVGGIFDLADAAKAMDAAQVPGRTGKVLLHA</sequence>
<dbReference type="Pfam" id="PF00107">
    <property type="entry name" value="ADH_zinc_N"/>
    <property type="match status" value="1"/>
</dbReference>
<dbReference type="SUPFAM" id="SSF50129">
    <property type="entry name" value="GroES-like"/>
    <property type="match status" value="1"/>
</dbReference>
<organism evidence="4 5">
    <name type="scientific">Shinella sedimenti</name>
    <dbReference type="NCBI Taxonomy" id="2919913"/>
    <lineage>
        <taxon>Bacteria</taxon>
        <taxon>Pseudomonadati</taxon>
        <taxon>Pseudomonadota</taxon>
        <taxon>Alphaproteobacteria</taxon>
        <taxon>Hyphomicrobiales</taxon>
        <taxon>Rhizobiaceae</taxon>
        <taxon>Shinella</taxon>
    </lineage>
</organism>
<evidence type="ECO:0000313" key="4">
    <source>
        <dbReference type="EMBL" id="MCJ8151110.1"/>
    </source>
</evidence>
<dbReference type="RefSeq" id="WP_241603863.1">
    <property type="nucleotide sequence ID" value="NZ_JAKVIN010000008.1"/>
</dbReference>
<protein>
    <submittedName>
        <fullName evidence="4">Zinc-binding dehydrogenase</fullName>
    </submittedName>
</protein>
<evidence type="ECO:0000256" key="1">
    <source>
        <dbReference type="ARBA" id="ARBA00022857"/>
    </source>
</evidence>
<gene>
    <name evidence="4" type="ORF">MKI86_18380</name>
</gene>
<dbReference type="SUPFAM" id="SSF51735">
    <property type="entry name" value="NAD(P)-binding Rossmann-fold domains"/>
    <property type="match status" value="1"/>
</dbReference>
<accession>A0ABT0CR82</accession>